<evidence type="ECO:0000313" key="3">
    <source>
        <dbReference type="Proteomes" id="UP001501480"/>
    </source>
</evidence>
<reference evidence="2 3" key="1">
    <citation type="journal article" date="2019" name="Int. J. Syst. Evol. Microbiol.">
        <title>The Global Catalogue of Microorganisms (GCM) 10K type strain sequencing project: providing services to taxonomists for standard genome sequencing and annotation.</title>
        <authorList>
            <consortium name="The Broad Institute Genomics Platform"/>
            <consortium name="The Broad Institute Genome Sequencing Center for Infectious Disease"/>
            <person name="Wu L."/>
            <person name="Ma J."/>
        </authorList>
    </citation>
    <scope>NUCLEOTIDE SEQUENCE [LARGE SCALE GENOMIC DNA]</scope>
    <source>
        <strain evidence="2 3">JCM 15749</strain>
    </source>
</reference>
<evidence type="ECO:0000313" key="2">
    <source>
        <dbReference type="EMBL" id="GAA2075188.1"/>
    </source>
</evidence>
<evidence type="ECO:0008006" key="4">
    <source>
        <dbReference type="Google" id="ProtNLM"/>
    </source>
</evidence>
<dbReference type="Proteomes" id="UP001501480">
    <property type="component" value="Unassembled WGS sequence"/>
</dbReference>
<dbReference type="EMBL" id="BAAAPY010000003">
    <property type="protein sequence ID" value="GAA2075188.1"/>
    <property type="molecule type" value="Genomic_DNA"/>
</dbReference>
<organism evidence="2 3">
    <name type="scientific">Aeromicrobium halocynthiae</name>
    <dbReference type="NCBI Taxonomy" id="560557"/>
    <lineage>
        <taxon>Bacteria</taxon>
        <taxon>Bacillati</taxon>
        <taxon>Actinomycetota</taxon>
        <taxon>Actinomycetes</taxon>
        <taxon>Propionibacteriales</taxon>
        <taxon>Nocardioidaceae</taxon>
        <taxon>Aeromicrobium</taxon>
    </lineage>
</organism>
<feature type="transmembrane region" description="Helical" evidence="1">
    <location>
        <begin position="46"/>
        <end position="78"/>
    </location>
</feature>
<proteinExistence type="predicted"/>
<evidence type="ECO:0000256" key="1">
    <source>
        <dbReference type="SAM" id="Phobius"/>
    </source>
</evidence>
<keyword evidence="1" id="KW-1133">Transmembrane helix</keyword>
<protein>
    <recommendedName>
        <fullName evidence="4">DUF4190 domain-containing protein</fullName>
    </recommendedName>
</protein>
<feature type="transmembrane region" description="Helical" evidence="1">
    <location>
        <begin position="6"/>
        <end position="26"/>
    </location>
</feature>
<keyword evidence="1" id="KW-0812">Transmembrane</keyword>
<sequence length="87" mass="9002">MVLGLVGLSGLFCLVPFALSPVAWYYGAVARREAERDERTWAPSPFATAGIVTGAVGTVLLVFGTAAVVAVALVTWLVTGSSTGYEP</sequence>
<comment type="caution">
    <text evidence="2">The sequence shown here is derived from an EMBL/GenBank/DDBJ whole genome shotgun (WGS) entry which is preliminary data.</text>
</comment>
<gene>
    <name evidence="2" type="ORF">GCM10009821_12770</name>
</gene>
<keyword evidence="3" id="KW-1185">Reference proteome</keyword>
<name>A0ABN2VWK9_9ACTN</name>
<accession>A0ABN2VWK9</accession>
<keyword evidence="1" id="KW-0472">Membrane</keyword>